<dbReference type="PIRSF" id="PIRSF006060">
    <property type="entry name" value="AA_transporter"/>
    <property type="match status" value="1"/>
</dbReference>
<evidence type="ECO:0000256" key="5">
    <source>
        <dbReference type="SAM" id="Phobius"/>
    </source>
</evidence>
<feature type="transmembrane region" description="Helical" evidence="5">
    <location>
        <begin position="134"/>
        <end position="151"/>
    </location>
</feature>
<feature type="transmembrane region" description="Helical" evidence="5">
    <location>
        <begin position="489"/>
        <end position="509"/>
    </location>
</feature>
<dbReference type="InterPro" id="IPR002293">
    <property type="entry name" value="AA/rel_permease1"/>
</dbReference>
<feature type="transmembrane region" description="Helical" evidence="5">
    <location>
        <begin position="372"/>
        <end position="392"/>
    </location>
</feature>
<evidence type="ECO:0000313" key="7">
    <source>
        <dbReference type="Proteomes" id="UP000636949"/>
    </source>
</evidence>
<gene>
    <name evidence="6" type="ORF">GCM10010995_25340</name>
</gene>
<dbReference type="RefSeq" id="WP_117003862.1">
    <property type="nucleotide sequence ID" value="NZ_BMJS01000045.1"/>
</dbReference>
<keyword evidence="4 5" id="KW-0472">Membrane</keyword>
<feature type="transmembrane region" description="Helical" evidence="5">
    <location>
        <begin position="12"/>
        <end position="32"/>
    </location>
</feature>
<keyword evidence="2 5" id="KW-0812">Transmembrane</keyword>
<accession>A0A8J2Z6V4</accession>
<name>A0A8J2Z6V4_9GAMM</name>
<keyword evidence="7" id="KW-1185">Reference proteome</keyword>
<proteinExistence type="predicted"/>
<dbReference type="OrthoDB" id="5616730at2"/>
<evidence type="ECO:0000256" key="1">
    <source>
        <dbReference type="ARBA" id="ARBA00004141"/>
    </source>
</evidence>
<dbReference type="Pfam" id="PF13520">
    <property type="entry name" value="AA_permease_2"/>
    <property type="match status" value="1"/>
</dbReference>
<feature type="transmembrane region" description="Helical" evidence="5">
    <location>
        <begin position="44"/>
        <end position="67"/>
    </location>
</feature>
<feature type="transmembrane region" description="Helical" evidence="5">
    <location>
        <begin position="432"/>
        <end position="452"/>
    </location>
</feature>
<keyword evidence="3 5" id="KW-1133">Transmembrane helix</keyword>
<organism evidence="6 7">
    <name type="scientific">Cysteiniphilum litorale</name>
    <dbReference type="NCBI Taxonomy" id="2056700"/>
    <lineage>
        <taxon>Bacteria</taxon>
        <taxon>Pseudomonadati</taxon>
        <taxon>Pseudomonadota</taxon>
        <taxon>Gammaproteobacteria</taxon>
        <taxon>Thiotrichales</taxon>
        <taxon>Fastidiosibacteraceae</taxon>
        <taxon>Cysteiniphilum</taxon>
    </lineage>
</organism>
<comment type="caution">
    <text evidence="6">The sequence shown here is derived from an EMBL/GenBank/DDBJ whole genome shotgun (WGS) entry which is preliminary data.</text>
</comment>
<feature type="transmembrane region" description="Helical" evidence="5">
    <location>
        <begin position="347"/>
        <end position="366"/>
    </location>
</feature>
<dbReference type="PANTHER" id="PTHR47547">
    <property type="match status" value="1"/>
</dbReference>
<dbReference type="GO" id="GO:0016020">
    <property type="term" value="C:membrane"/>
    <property type="evidence" value="ECO:0007669"/>
    <property type="project" value="UniProtKB-SubCell"/>
</dbReference>
<comment type="subcellular location">
    <subcellularLocation>
        <location evidence="1">Membrane</location>
        <topology evidence="1">Multi-pass membrane protein</topology>
    </subcellularLocation>
</comment>
<feature type="transmembrane region" description="Helical" evidence="5">
    <location>
        <begin position="285"/>
        <end position="303"/>
    </location>
</feature>
<dbReference type="Gene3D" id="1.20.1740.10">
    <property type="entry name" value="Amino acid/polyamine transporter I"/>
    <property type="match status" value="1"/>
</dbReference>
<dbReference type="GO" id="GO:0022857">
    <property type="term" value="F:transmembrane transporter activity"/>
    <property type="evidence" value="ECO:0007669"/>
    <property type="project" value="InterPro"/>
</dbReference>
<protein>
    <submittedName>
        <fullName evidence="6">Amino acid permease</fullName>
    </submittedName>
</protein>
<feature type="transmembrane region" description="Helical" evidence="5">
    <location>
        <begin position="202"/>
        <end position="230"/>
    </location>
</feature>
<feature type="transmembrane region" description="Helical" evidence="5">
    <location>
        <begin position="404"/>
        <end position="426"/>
    </location>
</feature>
<evidence type="ECO:0000256" key="2">
    <source>
        <dbReference type="ARBA" id="ARBA00022692"/>
    </source>
</evidence>
<evidence type="ECO:0000313" key="6">
    <source>
        <dbReference type="EMBL" id="GGG06748.1"/>
    </source>
</evidence>
<evidence type="ECO:0000256" key="3">
    <source>
        <dbReference type="ARBA" id="ARBA00022989"/>
    </source>
</evidence>
<feature type="transmembrane region" description="Helical" evidence="5">
    <location>
        <begin position="88"/>
        <end position="114"/>
    </location>
</feature>
<reference evidence="6" key="2">
    <citation type="submission" date="2020-09" db="EMBL/GenBank/DDBJ databases">
        <authorList>
            <person name="Sun Q."/>
            <person name="Zhou Y."/>
        </authorList>
    </citation>
    <scope>NUCLEOTIDE SEQUENCE</scope>
    <source>
        <strain evidence="6">CGMCC 1.15758</strain>
    </source>
</reference>
<dbReference type="PANTHER" id="PTHR47547:SF1">
    <property type="entry name" value="ASPARTATE-PROTON SYMPORTER"/>
    <property type="match status" value="1"/>
</dbReference>
<dbReference type="InterPro" id="IPR052962">
    <property type="entry name" value="AA_Transporter_AGT"/>
</dbReference>
<dbReference type="AlphaFoldDB" id="A0A8J2Z6V4"/>
<feature type="transmembrane region" description="Helical" evidence="5">
    <location>
        <begin position="163"/>
        <end position="182"/>
    </location>
</feature>
<reference evidence="6" key="1">
    <citation type="journal article" date="2014" name="Int. J. Syst. Evol. Microbiol.">
        <title>Complete genome sequence of Corynebacterium casei LMG S-19264T (=DSM 44701T), isolated from a smear-ripened cheese.</title>
        <authorList>
            <consortium name="US DOE Joint Genome Institute (JGI-PGF)"/>
            <person name="Walter F."/>
            <person name="Albersmeier A."/>
            <person name="Kalinowski J."/>
            <person name="Ruckert C."/>
        </authorList>
    </citation>
    <scope>NUCLEOTIDE SEQUENCE</scope>
    <source>
        <strain evidence="6">CGMCC 1.15758</strain>
    </source>
</reference>
<feature type="transmembrane region" description="Helical" evidence="5">
    <location>
        <begin position="242"/>
        <end position="265"/>
    </location>
</feature>
<evidence type="ECO:0000256" key="4">
    <source>
        <dbReference type="ARBA" id="ARBA00023136"/>
    </source>
</evidence>
<dbReference type="EMBL" id="BMJS01000045">
    <property type="protein sequence ID" value="GGG06748.1"/>
    <property type="molecule type" value="Genomic_DNA"/>
</dbReference>
<sequence>MAVNTDNIKSPALFSAIAIGVGCIIGSGWLFASYNAAKAVGSMAFLSWIIGAILALILALLLAETATMFKERAFFARILTLSHKNTDFGFVVAISSLMGLILVIPSEASATIQYLSGVYPGLMAGKNLSLTGEIYVVAIIIIYGLINFWGLQLLSKVNNIITLFKLIVPLATGIIIIAYAGWHGEFHAANFSLSSFHQSMGSMVGGAIATVVTGGIFYSFYGFGLIAVFGAELKNPKRNIPLALVGCVLICLVVYLILQFAFIGAMPTKYLEHGWQNLPVFSSPLAQLLGLIGVNVAMIWVLYADSAISPSGTGALYMGSSSRMITGMSQDGQLPSFFDRIIAKYNLSRRSLITVFIIGVIMVFFSKNWQNIMIMVTVFQLISCVAIPVALARLRKSEPQAERAFKVPFGLSLSYVIFLVVSYLMVQASMKAVLLALIAHVILFIVYALSYYKNDASKIWKSLCSSWSIFFYLAISVPFSHLVDIKSFGHLYTLIAFLIAYTLAYIAMVNQRNHQ</sequence>
<dbReference type="Proteomes" id="UP000636949">
    <property type="component" value="Unassembled WGS sequence"/>
</dbReference>
<feature type="transmembrane region" description="Helical" evidence="5">
    <location>
        <begin position="464"/>
        <end position="483"/>
    </location>
</feature>